<accession>A0AAQ3TF22</accession>
<organism evidence="2 3">
    <name type="scientific">Paspalum notatum var. saurae</name>
    <dbReference type="NCBI Taxonomy" id="547442"/>
    <lineage>
        <taxon>Eukaryota</taxon>
        <taxon>Viridiplantae</taxon>
        <taxon>Streptophyta</taxon>
        <taxon>Embryophyta</taxon>
        <taxon>Tracheophyta</taxon>
        <taxon>Spermatophyta</taxon>
        <taxon>Magnoliopsida</taxon>
        <taxon>Liliopsida</taxon>
        <taxon>Poales</taxon>
        <taxon>Poaceae</taxon>
        <taxon>PACMAD clade</taxon>
        <taxon>Panicoideae</taxon>
        <taxon>Andropogonodae</taxon>
        <taxon>Paspaleae</taxon>
        <taxon>Paspalinae</taxon>
        <taxon>Paspalum</taxon>
    </lineage>
</organism>
<keyword evidence="3" id="KW-1185">Reference proteome</keyword>
<reference evidence="2 3" key="1">
    <citation type="submission" date="2024-02" db="EMBL/GenBank/DDBJ databases">
        <title>High-quality chromosome-scale genome assembly of Pensacola bahiagrass (Paspalum notatum Flugge var. saurae).</title>
        <authorList>
            <person name="Vega J.M."/>
            <person name="Podio M."/>
            <person name="Orjuela J."/>
            <person name="Siena L.A."/>
            <person name="Pessino S.C."/>
            <person name="Combes M.C."/>
            <person name="Mariac C."/>
            <person name="Albertini E."/>
            <person name="Pupilli F."/>
            <person name="Ortiz J.P.A."/>
            <person name="Leblanc O."/>
        </authorList>
    </citation>
    <scope>NUCLEOTIDE SEQUENCE [LARGE SCALE GENOMIC DNA]</scope>
    <source>
        <strain evidence="2">R1</strain>
        <tissue evidence="2">Leaf</tissue>
    </source>
</reference>
<sequence>MATKAFLLFAIVLLVATAERHALAVPVVRIMRAYSTNGKLSTAAHHQLKDKQVREANSRRSLSSWFLHSSALHAFRLLSHCPFGLSFFRRAFHPTWPCRISILEFIA</sequence>
<gene>
    <name evidence="2" type="ORF">U9M48_019138</name>
</gene>
<dbReference type="EMBL" id="CP144748">
    <property type="protein sequence ID" value="WVZ70472.1"/>
    <property type="molecule type" value="Genomic_DNA"/>
</dbReference>
<name>A0AAQ3TF22_PASNO</name>
<evidence type="ECO:0000313" key="3">
    <source>
        <dbReference type="Proteomes" id="UP001341281"/>
    </source>
</evidence>
<dbReference type="Proteomes" id="UP001341281">
    <property type="component" value="Chromosome 04"/>
</dbReference>
<evidence type="ECO:0008006" key="4">
    <source>
        <dbReference type="Google" id="ProtNLM"/>
    </source>
</evidence>
<proteinExistence type="predicted"/>
<feature type="signal peptide" evidence="1">
    <location>
        <begin position="1"/>
        <end position="24"/>
    </location>
</feature>
<evidence type="ECO:0000256" key="1">
    <source>
        <dbReference type="SAM" id="SignalP"/>
    </source>
</evidence>
<protein>
    <recommendedName>
        <fullName evidence="4">Secreted protein</fullName>
    </recommendedName>
</protein>
<dbReference type="AlphaFoldDB" id="A0AAQ3TF22"/>
<evidence type="ECO:0000313" key="2">
    <source>
        <dbReference type="EMBL" id="WVZ70472.1"/>
    </source>
</evidence>
<keyword evidence="1" id="KW-0732">Signal</keyword>
<feature type="chain" id="PRO_5042850688" description="Secreted protein" evidence="1">
    <location>
        <begin position="25"/>
        <end position="107"/>
    </location>
</feature>